<sequence>MAVHVCEDVSKKVLLEQQQPVISDDTIKSYLIHAVSLFRSMYKNNSKASRSSPSSSPSSSSEESSTCPERPERCFCGKHAFSEKDCVWIKDRPFYLMEVLESGSSGKVYHATEPSHMCAAIKKVPLADVHDDQIVELKNEVNILQRLDNSPFVVKYLEGLCIIDKNEVLWIAMEAGLEDMHTRLQCSDVWTPYTNEAAMLPTQAIGAIDLLLGAKGVIHLDLKPENFVFFGKEESETLKVIDFGFSNVLDADGSVSKECCFGTAEHMSPEHIVPAMDSKRNYKLTSKADIWSLGTILYLMMYARTPFEHHARGQPDRHAEMAIVMQAIAEGSKVRYSSRKDVYLNNVIKRCLVVDPSKRPTAAMLLKEATDPSARPQYGPQIIKDDCSKPITYENLEQLDKSMKRVALMSNHYEEVSFKKLAKASESCSNQILKNGMGHLPQLELIQ</sequence>
<dbReference type="Gene3D" id="1.10.510.10">
    <property type="entry name" value="Transferase(Phosphotransferase) domain 1"/>
    <property type="match status" value="1"/>
</dbReference>
<accession>A0A915EQ81</accession>
<dbReference type="GO" id="GO:0007059">
    <property type="term" value="P:chromosome segregation"/>
    <property type="evidence" value="ECO:0007669"/>
    <property type="project" value="TreeGrafter"/>
</dbReference>
<dbReference type="PANTHER" id="PTHR22974">
    <property type="entry name" value="MIXED LINEAGE PROTEIN KINASE"/>
    <property type="match status" value="1"/>
</dbReference>
<keyword evidence="5" id="KW-0067">ATP-binding</keyword>
<dbReference type="GO" id="GO:0005524">
    <property type="term" value="F:ATP binding"/>
    <property type="evidence" value="ECO:0007669"/>
    <property type="project" value="UniProtKB-KW"/>
</dbReference>
<evidence type="ECO:0000259" key="7">
    <source>
        <dbReference type="PROSITE" id="PS50011"/>
    </source>
</evidence>
<dbReference type="GO" id="GO:0005634">
    <property type="term" value="C:nucleus"/>
    <property type="evidence" value="ECO:0007669"/>
    <property type="project" value="TreeGrafter"/>
</dbReference>
<dbReference type="GO" id="GO:0004674">
    <property type="term" value="F:protein serine/threonine kinase activity"/>
    <property type="evidence" value="ECO:0007669"/>
    <property type="project" value="UniProtKB-KW"/>
</dbReference>
<evidence type="ECO:0000313" key="8">
    <source>
        <dbReference type="Proteomes" id="UP000887574"/>
    </source>
</evidence>
<evidence type="ECO:0000256" key="5">
    <source>
        <dbReference type="ARBA" id="ARBA00022840"/>
    </source>
</evidence>
<dbReference type="Pfam" id="PF00069">
    <property type="entry name" value="Pkinase"/>
    <property type="match status" value="1"/>
</dbReference>
<keyword evidence="8" id="KW-1185">Reference proteome</keyword>
<evidence type="ECO:0000256" key="4">
    <source>
        <dbReference type="ARBA" id="ARBA00022777"/>
    </source>
</evidence>
<dbReference type="GO" id="GO:0007094">
    <property type="term" value="P:mitotic spindle assembly checkpoint signaling"/>
    <property type="evidence" value="ECO:0007669"/>
    <property type="project" value="TreeGrafter"/>
</dbReference>
<dbReference type="PROSITE" id="PS00108">
    <property type="entry name" value="PROTEIN_KINASE_ST"/>
    <property type="match status" value="1"/>
</dbReference>
<evidence type="ECO:0000256" key="3">
    <source>
        <dbReference type="ARBA" id="ARBA00022741"/>
    </source>
</evidence>
<dbReference type="InterPro" id="IPR011009">
    <property type="entry name" value="Kinase-like_dom_sf"/>
</dbReference>
<feature type="compositionally biased region" description="Low complexity" evidence="6">
    <location>
        <begin position="49"/>
        <end position="68"/>
    </location>
</feature>
<dbReference type="GO" id="GO:0004712">
    <property type="term" value="F:protein serine/threonine/tyrosine kinase activity"/>
    <property type="evidence" value="ECO:0007669"/>
    <property type="project" value="TreeGrafter"/>
</dbReference>
<reference evidence="9" key="1">
    <citation type="submission" date="2022-11" db="UniProtKB">
        <authorList>
            <consortium name="WormBaseParasite"/>
        </authorList>
    </citation>
    <scope>IDENTIFICATION</scope>
</reference>
<dbReference type="SUPFAM" id="SSF56112">
    <property type="entry name" value="Protein kinase-like (PK-like)"/>
    <property type="match status" value="1"/>
</dbReference>
<dbReference type="GO" id="GO:0000776">
    <property type="term" value="C:kinetochore"/>
    <property type="evidence" value="ECO:0007669"/>
    <property type="project" value="TreeGrafter"/>
</dbReference>
<keyword evidence="2" id="KW-0808">Transferase</keyword>
<dbReference type="GO" id="GO:0033316">
    <property type="term" value="P:meiotic spindle assembly checkpoint signaling"/>
    <property type="evidence" value="ECO:0007669"/>
    <property type="project" value="TreeGrafter"/>
</dbReference>
<feature type="region of interest" description="Disordered" evidence="6">
    <location>
        <begin position="45"/>
        <end position="70"/>
    </location>
</feature>
<dbReference type="SMART" id="SM00220">
    <property type="entry name" value="S_TKc"/>
    <property type="match status" value="1"/>
</dbReference>
<dbReference type="AlphaFoldDB" id="A0A915EQ81"/>
<dbReference type="InterPro" id="IPR008271">
    <property type="entry name" value="Ser/Thr_kinase_AS"/>
</dbReference>
<organism evidence="8 9">
    <name type="scientific">Ditylenchus dipsaci</name>
    <dbReference type="NCBI Taxonomy" id="166011"/>
    <lineage>
        <taxon>Eukaryota</taxon>
        <taxon>Metazoa</taxon>
        <taxon>Ecdysozoa</taxon>
        <taxon>Nematoda</taxon>
        <taxon>Chromadorea</taxon>
        <taxon>Rhabditida</taxon>
        <taxon>Tylenchina</taxon>
        <taxon>Tylenchomorpha</taxon>
        <taxon>Sphaerularioidea</taxon>
        <taxon>Anguinidae</taxon>
        <taxon>Anguininae</taxon>
        <taxon>Ditylenchus</taxon>
    </lineage>
</organism>
<evidence type="ECO:0000256" key="1">
    <source>
        <dbReference type="ARBA" id="ARBA00022527"/>
    </source>
</evidence>
<protein>
    <submittedName>
        <fullName evidence="9">Protein kinase domain-containing protein</fullName>
    </submittedName>
</protein>
<evidence type="ECO:0000256" key="2">
    <source>
        <dbReference type="ARBA" id="ARBA00022679"/>
    </source>
</evidence>
<keyword evidence="4" id="KW-0418">Kinase</keyword>
<keyword evidence="3" id="KW-0547">Nucleotide-binding</keyword>
<dbReference type="Gene3D" id="3.30.200.20">
    <property type="entry name" value="Phosphorylase Kinase, domain 1"/>
    <property type="match status" value="1"/>
</dbReference>
<feature type="domain" description="Protein kinase" evidence="7">
    <location>
        <begin position="94"/>
        <end position="374"/>
    </location>
</feature>
<dbReference type="Proteomes" id="UP000887574">
    <property type="component" value="Unplaced"/>
</dbReference>
<dbReference type="PANTHER" id="PTHR22974:SF21">
    <property type="entry name" value="DUAL SPECIFICITY PROTEIN KINASE TTK"/>
    <property type="match status" value="1"/>
</dbReference>
<evidence type="ECO:0000256" key="6">
    <source>
        <dbReference type="SAM" id="MobiDB-lite"/>
    </source>
</evidence>
<proteinExistence type="predicted"/>
<keyword evidence="1" id="KW-0723">Serine/threonine-protein kinase</keyword>
<dbReference type="InterPro" id="IPR000719">
    <property type="entry name" value="Prot_kinase_dom"/>
</dbReference>
<dbReference type="GO" id="GO:0034501">
    <property type="term" value="P:protein localization to kinetochore"/>
    <property type="evidence" value="ECO:0007669"/>
    <property type="project" value="TreeGrafter"/>
</dbReference>
<evidence type="ECO:0000313" key="9">
    <source>
        <dbReference type="WBParaSite" id="jg8647.2"/>
    </source>
</evidence>
<name>A0A915EQ81_9BILA</name>
<dbReference type="WBParaSite" id="jg8647.2">
    <property type="protein sequence ID" value="jg8647.2"/>
    <property type="gene ID" value="jg8647"/>
</dbReference>
<dbReference type="PROSITE" id="PS50011">
    <property type="entry name" value="PROTEIN_KINASE_DOM"/>
    <property type="match status" value="1"/>
</dbReference>